<keyword evidence="2 4" id="KW-0238">DNA-binding</keyword>
<gene>
    <name evidence="6" type="ORF">BCV19_02020</name>
</gene>
<dbReference type="Pfam" id="PF00440">
    <property type="entry name" value="TetR_N"/>
    <property type="match status" value="1"/>
</dbReference>
<dbReference type="InterPro" id="IPR023772">
    <property type="entry name" value="DNA-bd_HTH_TetR-type_CS"/>
</dbReference>
<keyword evidence="3" id="KW-0804">Transcription</keyword>
<feature type="domain" description="HTH tetR-type" evidence="5">
    <location>
        <begin position="1"/>
        <end position="60"/>
    </location>
</feature>
<dbReference type="EMBL" id="MCSW01000222">
    <property type="protein sequence ID" value="PMF17429.1"/>
    <property type="molecule type" value="Genomic_DNA"/>
</dbReference>
<evidence type="ECO:0000256" key="1">
    <source>
        <dbReference type="ARBA" id="ARBA00023015"/>
    </source>
</evidence>
<evidence type="ECO:0000259" key="5">
    <source>
        <dbReference type="PROSITE" id="PS50977"/>
    </source>
</evidence>
<dbReference type="Proteomes" id="UP000235405">
    <property type="component" value="Unassembled WGS sequence"/>
</dbReference>
<evidence type="ECO:0000256" key="3">
    <source>
        <dbReference type="ARBA" id="ARBA00023163"/>
    </source>
</evidence>
<dbReference type="GO" id="GO:0003677">
    <property type="term" value="F:DNA binding"/>
    <property type="evidence" value="ECO:0007669"/>
    <property type="project" value="UniProtKB-UniRule"/>
</dbReference>
<dbReference type="InterPro" id="IPR001647">
    <property type="entry name" value="HTH_TetR"/>
</dbReference>
<dbReference type="PANTHER" id="PTHR47506">
    <property type="entry name" value="TRANSCRIPTIONAL REGULATORY PROTEIN"/>
    <property type="match status" value="1"/>
</dbReference>
<dbReference type="InterPro" id="IPR009057">
    <property type="entry name" value="Homeodomain-like_sf"/>
</dbReference>
<dbReference type="AlphaFoldDB" id="A0A2N7C8P3"/>
<evidence type="ECO:0000256" key="2">
    <source>
        <dbReference type="ARBA" id="ARBA00023125"/>
    </source>
</evidence>
<feature type="DNA-binding region" description="H-T-H motif" evidence="4">
    <location>
        <begin position="23"/>
        <end position="42"/>
    </location>
</feature>
<dbReference type="RefSeq" id="WP_102483363.1">
    <property type="nucleotide sequence ID" value="NZ_MCSW01000222.1"/>
</dbReference>
<protein>
    <submittedName>
        <fullName evidence="6">TetR family transcriptional regulator</fullName>
    </submittedName>
</protein>
<dbReference type="PROSITE" id="PS50977">
    <property type="entry name" value="HTH_TETR_2"/>
    <property type="match status" value="1"/>
</dbReference>
<reference evidence="7" key="1">
    <citation type="submission" date="2016-07" db="EMBL/GenBank/DDBJ databases">
        <title>Nontailed viruses are major unrecognized killers of bacteria in the ocean.</title>
        <authorList>
            <person name="Kauffman K."/>
            <person name="Hussain F."/>
            <person name="Yang J."/>
            <person name="Arevalo P."/>
            <person name="Brown J."/>
            <person name="Cutler M."/>
            <person name="Kelly L."/>
            <person name="Polz M.F."/>
        </authorList>
    </citation>
    <scope>NUCLEOTIDE SEQUENCE [LARGE SCALE GENOMIC DNA]</scope>
    <source>
        <strain evidence="7">10N.286.54.F3</strain>
    </source>
</reference>
<evidence type="ECO:0000313" key="6">
    <source>
        <dbReference type="EMBL" id="PMF17429.1"/>
    </source>
</evidence>
<organism evidence="6 7">
    <name type="scientific">Vibrio splendidus</name>
    <dbReference type="NCBI Taxonomy" id="29497"/>
    <lineage>
        <taxon>Bacteria</taxon>
        <taxon>Pseudomonadati</taxon>
        <taxon>Pseudomonadota</taxon>
        <taxon>Gammaproteobacteria</taxon>
        <taxon>Vibrionales</taxon>
        <taxon>Vibrionaceae</taxon>
        <taxon>Vibrio</taxon>
    </lineage>
</organism>
<evidence type="ECO:0000313" key="7">
    <source>
        <dbReference type="Proteomes" id="UP000235405"/>
    </source>
</evidence>
<name>A0A2N7C8P3_VIBSP</name>
<dbReference type="PROSITE" id="PS01081">
    <property type="entry name" value="HTH_TETR_1"/>
    <property type="match status" value="1"/>
</dbReference>
<evidence type="ECO:0000256" key="4">
    <source>
        <dbReference type="PROSITE-ProRule" id="PRU00335"/>
    </source>
</evidence>
<accession>A0A2N7C8P3</accession>
<sequence>MLREQIAASLEVAFSQQGFAEPSVAQLKTACNVSLRTLYKHFPSKEAMIVGALEHRHQRYLSLLLEDSPSSGYQAITHIFNKLQQWMEEYAPHGCLSMNALAAFPDNELINQAVIEHKKEVQALMAKQSQREDLASELFLLHEGVSSAWPVLGEETVASAQNMVTKLLKETV</sequence>
<proteinExistence type="predicted"/>
<dbReference type="PANTHER" id="PTHR47506:SF1">
    <property type="entry name" value="HTH-TYPE TRANSCRIPTIONAL REGULATOR YJDC"/>
    <property type="match status" value="1"/>
</dbReference>
<dbReference type="Gene3D" id="1.10.357.10">
    <property type="entry name" value="Tetracycline Repressor, domain 2"/>
    <property type="match status" value="1"/>
</dbReference>
<comment type="caution">
    <text evidence="6">The sequence shown here is derived from an EMBL/GenBank/DDBJ whole genome shotgun (WGS) entry which is preliminary data.</text>
</comment>
<keyword evidence="1" id="KW-0805">Transcription regulation</keyword>
<dbReference type="SUPFAM" id="SSF46689">
    <property type="entry name" value="Homeodomain-like"/>
    <property type="match status" value="1"/>
</dbReference>